<keyword evidence="3" id="KW-1185">Reference proteome</keyword>
<name>A0AAE0VX08_9BIVA</name>
<dbReference type="InterPro" id="IPR050784">
    <property type="entry name" value="IAP"/>
</dbReference>
<dbReference type="EMBL" id="JAEAOA010001324">
    <property type="protein sequence ID" value="KAK3592337.1"/>
    <property type="molecule type" value="Genomic_DNA"/>
</dbReference>
<dbReference type="CDD" id="cd00022">
    <property type="entry name" value="BIR"/>
    <property type="match status" value="1"/>
</dbReference>
<reference evidence="2" key="1">
    <citation type="journal article" date="2021" name="Genome Biol. Evol.">
        <title>A High-Quality Reference Genome for a Parasitic Bivalve with Doubly Uniparental Inheritance (Bivalvia: Unionida).</title>
        <authorList>
            <person name="Smith C.H."/>
        </authorList>
    </citation>
    <scope>NUCLEOTIDE SEQUENCE</scope>
    <source>
        <strain evidence="2">CHS0354</strain>
    </source>
</reference>
<dbReference type="SUPFAM" id="SSF57924">
    <property type="entry name" value="Inhibitor of apoptosis (IAP) repeat"/>
    <property type="match status" value="1"/>
</dbReference>
<sequence length="187" mass="21428">MKSDDLIFGQYDIVRCFACDGGLKNWEPEDDPWIEHARWFSDCDYLRHVKGDEFIRLVRIMDEDTETEDEPQSSNEKEETANYTQAQNLDDSQGKADASVLDEDCAQSVIQTGFSDIAVVRAINDLLNKGREEYGSQDILTVLLDKEEEGNRQRQECGFLSSNSRHINTHRIEAGKELQGISMENRM</sequence>
<reference evidence="2" key="3">
    <citation type="submission" date="2023-05" db="EMBL/GenBank/DDBJ databases">
        <authorList>
            <person name="Smith C.H."/>
        </authorList>
    </citation>
    <scope>NUCLEOTIDE SEQUENCE</scope>
    <source>
        <strain evidence="2">CHS0354</strain>
        <tissue evidence="2">Mantle</tissue>
    </source>
</reference>
<evidence type="ECO:0000256" key="1">
    <source>
        <dbReference type="SAM" id="MobiDB-lite"/>
    </source>
</evidence>
<dbReference type="GO" id="GO:0043027">
    <property type="term" value="F:cysteine-type endopeptidase inhibitor activity involved in apoptotic process"/>
    <property type="evidence" value="ECO:0007669"/>
    <property type="project" value="TreeGrafter"/>
</dbReference>
<evidence type="ECO:0000313" key="2">
    <source>
        <dbReference type="EMBL" id="KAK3592337.1"/>
    </source>
</evidence>
<dbReference type="GO" id="GO:0043066">
    <property type="term" value="P:negative regulation of apoptotic process"/>
    <property type="evidence" value="ECO:0007669"/>
    <property type="project" value="TreeGrafter"/>
</dbReference>
<dbReference type="AlphaFoldDB" id="A0AAE0VX08"/>
<feature type="compositionally biased region" description="Polar residues" evidence="1">
    <location>
        <begin position="81"/>
        <end position="91"/>
    </location>
</feature>
<comment type="caution">
    <text evidence="2">The sequence shown here is derived from an EMBL/GenBank/DDBJ whole genome shotgun (WGS) entry which is preliminary data.</text>
</comment>
<dbReference type="Proteomes" id="UP001195483">
    <property type="component" value="Unassembled WGS sequence"/>
</dbReference>
<accession>A0AAE0VX08</accession>
<feature type="region of interest" description="Disordered" evidence="1">
    <location>
        <begin position="64"/>
        <end position="97"/>
    </location>
</feature>
<dbReference type="InterPro" id="IPR001370">
    <property type="entry name" value="BIR_rpt"/>
</dbReference>
<organism evidence="2 3">
    <name type="scientific">Potamilus streckersoni</name>
    <dbReference type="NCBI Taxonomy" id="2493646"/>
    <lineage>
        <taxon>Eukaryota</taxon>
        <taxon>Metazoa</taxon>
        <taxon>Spiralia</taxon>
        <taxon>Lophotrochozoa</taxon>
        <taxon>Mollusca</taxon>
        <taxon>Bivalvia</taxon>
        <taxon>Autobranchia</taxon>
        <taxon>Heteroconchia</taxon>
        <taxon>Palaeoheterodonta</taxon>
        <taxon>Unionida</taxon>
        <taxon>Unionoidea</taxon>
        <taxon>Unionidae</taxon>
        <taxon>Ambleminae</taxon>
        <taxon>Lampsilini</taxon>
        <taxon>Potamilus</taxon>
    </lineage>
</organism>
<dbReference type="Gene3D" id="1.10.1170.10">
    <property type="entry name" value="Inhibitor Of Apoptosis Protein (2mihbC-IAP-1), Chain A"/>
    <property type="match status" value="1"/>
</dbReference>
<dbReference type="SMART" id="SM00238">
    <property type="entry name" value="BIR"/>
    <property type="match status" value="1"/>
</dbReference>
<dbReference type="PANTHER" id="PTHR10044:SF139">
    <property type="entry name" value="DEATH-ASSOCIATED INHIBITOR OF APOPTOSIS 2"/>
    <property type="match status" value="1"/>
</dbReference>
<dbReference type="Pfam" id="PF00653">
    <property type="entry name" value="BIR"/>
    <property type="match status" value="1"/>
</dbReference>
<dbReference type="GO" id="GO:0005634">
    <property type="term" value="C:nucleus"/>
    <property type="evidence" value="ECO:0007669"/>
    <property type="project" value="TreeGrafter"/>
</dbReference>
<protein>
    <submittedName>
        <fullName evidence="2">Uncharacterized protein</fullName>
    </submittedName>
</protein>
<gene>
    <name evidence="2" type="ORF">CHS0354_021671</name>
</gene>
<reference evidence="2" key="2">
    <citation type="journal article" date="2021" name="Genome Biol. Evol.">
        <title>Developing a high-quality reference genome for a parasitic bivalve with doubly uniparental inheritance (Bivalvia: Unionida).</title>
        <authorList>
            <person name="Smith C.H."/>
        </authorList>
    </citation>
    <scope>NUCLEOTIDE SEQUENCE</scope>
    <source>
        <strain evidence="2">CHS0354</strain>
        <tissue evidence="2">Mantle</tissue>
    </source>
</reference>
<dbReference type="PANTHER" id="PTHR10044">
    <property type="entry name" value="INHIBITOR OF APOPTOSIS"/>
    <property type="match status" value="1"/>
</dbReference>
<proteinExistence type="predicted"/>
<dbReference type="GO" id="GO:0005737">
    <property type="term" value="C:cytoplasm"/>
    <property type="evidence" value="ECO:0007669"/>
    <property type="project" value="TreeGrafter"/>
</dbReference>
<dbReference type="GO" id="GO:0051726">
    <property type="term" value="P:regulation of cell cycle"/>
    <property type="evidence" value="ECO:0007669"/>
    <property type="project" value="TreeGrafter"/>
</dbReference>
<dbReference type="PROSITE" id="PS50143">
    <property type="entry name" value="BIR_REPEAT_2"/>
    <property type="match status" value="1"/>
</dbReference>
<evidence type="ECO:0000313" key="3">
    <source>
        <dbReference type="Proteomes" id="UP001195483"/>
    </source>
</evidence>